<dbReference type="AlphaFoldDB" id="A0A3Q3IYX4"/>
<proteinExistence type="predicted"/>
<accession>A0A3Q3IYX4</accession>
<evidence type="ECO:0000313" key="1">
    <source>
        <dbReference type="Ensembl" id="ENSMALP00000006086.1"/>
    </source>
</evidence>
<organism evidence="1 2">
    <name type="scientific">Monopterus albus</name>
    <name type="common">Swamp eel</name>
    <dbReference type="NCBI Taxonomy" id="43700"/>
    <lineage>
        <taxon>Eukaryota</taxon>
        <taxon>Metazoa</taxon>
        <taxon>Chordata</taxon>
        <taxon>Craniata</taxon>
        <taxon>Vertebrata</taxon>
        <taxon>Euteleostomi</taxon>
        <taxon>Actinopterygii</taxon>
        <taxon>Neopterygii</taxon>
        <taxon>Teleostei</taxon>
        <taxon>Neoteleostei</taxon>
        <taxon>Acanthomorphata</taxon>
        <taxon>Anabantaria</taxon>
        <taxon>Synbranchiformes</taxon>
        <taxon>Synbranchidae</taxon>
        <taxon>Monopterus</taxon>
    </lineage>
</organism>
<dbReference type="Proteomes" id="UP000261600">
    <property type="component" value="Unplaced"/>
</dbReference>
<reference evidence="1" key="1">
    <citation type="submission" date="2025-08" db="UniProtKB">
        <authorList>
            <consortium name="Ensembl"/>
        </authorList>
    </citation>
    <scope>IDENTIFICATION</scope>
</reference>
<evidence type="ECO:0000313" key="2">
    <source>
        <dbReference type="Proteomes" id="UP000261600"/>
    </source>
</evidence>
<dbReference type="STRING" id="43700.ENSMALP00000006086"/>
<protein>
    <submittedName>
        <fullName evidence="1">Uncharacterized protein</fullName>
    </submittedName>
</protein>
<sequence length="53" mass="5702">IEGYFNFIHGAFRTLKAVPVRRSVSNGGTPITIPASPFMKKLGCGTGVTVYLM</sequence>
<keyword evidence="2" id="KW-1185">Reference proteome</keyword>
<name>A0A3Q3IYX4_MONAL</name>
<reference evidence="1" key="2">
    <citation type="submission" date="2025-09" db="UniProtKB">
        <authorList>
            <consortium name="Ensembl"/>
        </authorList>
    </citation>
    <scope>IDENTIFICATION</scope>
</reference>
<dbReference type="Ensembl" id="ENSMALT00000006220.1">
    <property type="protein sequence ID" value="ENSMALP00000006086.1"/>
    <property type="gene ID" value="ENSMALG00000004357.1"/>
</dbReference>